<evidence type="ECO:0000313" key="1">
    <source>
        <dbReference type="EMBL" id="AVR65164.1"/>
    </source>
</evidence>
<accession>A0A2R4AK58</accession>
<name>A0A2R4AK58_CITFR</name>
<proteinExistence type="predicted"/>
<reference evidence="1" key="1">
    <citation type="submission" date="2018-10" db="EMBL/GenBank/DDBJ databases">
        <title>Complete Sequence of plasmid pTEM-2262.</title>
        <authorList>
            <person name="Li M."/>
            <person name="Li F."/>
            <person name="Pei G."/>
            <person name="Tong Y."/>
        </authorList>
    </citation>
    <scope>NUCLEOTIDE SEQUENCE</scope>
    <source>
        <strain evidence="1">2262</strain>
        <plasmid evidence="1">pTEM-2262</plasmid>
    </source>
</reference>
<organism evidence="1">
    <name type="scientific">Citrobacter freundii</name>
    <dbReference type="NCBI Taxonomy" id="546"/>
    <lineage>
        <taxon>Bacteria</taxon>
        <taxon>Pseudomonadati</taxon>
        <taxon>Pseudomonadota</taxon>
        <taxon>Gammaproteobacteria</taxon>
        <taxon>Enterobacterales</taxon>
        <taxon>Enterobacteriaceae</taxon>
        <taxon>Citrobacter</taxon>
        <taxon>Citrobacter freundii complex</taxon>
    </lineage>
</organism>
<keyword evidence="1" id="KW-0614">Plasmid</keyword>
<dbReference type="EMBL" id="MG387191">
    <property type="protein sequence ID" value="AVR65164.1"/>
    <property type="molecule type" value="Genomic_DNA"/>
</dbReference>
<protein>
    <submittedName>
        <fullName evidence="1">Uncharacterized protein</fullName>
    </submittedName>
</protein>
<sequence length="41" mass="5265">MVNFQNRKYSLRKTKWWVTKAYWIDTQRCQCRLRYIIKPIE</sequence>
<dbReference type="AlphaFoldDB" id="A0A2R4AK58"/>
<geneLocation type="plasmid" evidence="1">
    <name>pTEM-2262</name>
</geneLocation>